<organism evidence="1 2">
    <name type="scientific">Bauhinia variegata</name>
    <name type="common">Purple orchid tree</name>
    <name type="synonym">Phanera variegata</name>
    <dbReference type="NCBI Taxonomy" id="167791"/>
    <lineage>
        <taxon>Eukaryota</taxon>
        <taxon>Viridiplantae</taxon>
        <taxon>Streptophyta</taxon>
        <taxon>Embryophyta</taxon>
        <taxon>Tracheophyta</taxon>
        <taxon>Spermatophyta</taxon>
        <taxon>Magnoliopsida</taxon>
        <taxon>eudicotyledons</taxon>
        <taxon>Gunneridae</taxon>
        <taxon>Pentapetalae</taxon>
        <taxon>rosids</taxon>
        <taxon>fabids</taxon>
        <taxon>Fabales</taxon>
        <taxon>Fabaceae</taxon>
        <taxon>Cercidoideae</taxon>
        <taxon>Cercideae</taxon>
        <taxon>Bauhiniinae</taxon>
        <taxon>Bauhinia</taxon>
    </lineage>
</organism>
<evidence type="ECO:0000313" key="1">
    <source>
        <dbReference type="EMBL" id="KAI4357905.1"/>
    </source>
</evidence>
<sequence length="393" mass="44970">MYVTRPLSMYKKDPSALSLPTPEGPNSGYLVIFDEEAQTYCCFGLCKDSKIGHLPFPQNKNLSIEYTVYADKVCTNKVMLIPVLNKPLSANRYYVIGRGTNNVGEAMTSSKKGDWTCAHCGQWRVVNSRPFDPFNVYQQFKMIKSGSRFSAKSIAPDGFPPAFLSKGWSVTSKTPKHYHLEEASGLNSSLRARLPDFNFPLSDDHYKPVVVGKWYCPFIFVKEKMEPKEQMEMSAFYEMTLEQKWEKIFSKENSETGESSVLVDVIVQKKVARLAGRDAAWDEGEVADGELWFKSVDGVGEELSVGLSMAVVERMKWEQERVPGWGGREKRQERKKREVRIKKVEEFAGGSDNGWERFGCYVLVETFVLKRMDGSLVLSYDYKHIHQLRCRWE</sequence>
<proteinExistence type="predicted"/>
<protein>
    <submittedName>
        <fullName evidence="1">Uncharacterized protein</fullName>
    </submittedName>
</protein>
<comment type="caution">
    <text evidence="1">The sequence shown here is derived from an EMBL/GenBank/DDBJ whole genome shotgun (WGS) entry which is preliminary data.</text>
</comment>
<evidence type="ECO:0000313" key="2">
    <source>
        <dbReference type="Proteomes" id="UP000828941"/>
    </source>
</evidence>
<keyword evidence="2" id="KW-1185">Reference proteome</keyword>
<dbReference type="Proteomes" id="UP000828941">
    <property type="component" value="Chromosome 1"/>
</dbReference>
<gene>
    <name evidence="1" type="ORF">L6164_001822</name>
</gene>
<dbReference type="EMBL" id="CM039426">
    <property type="protein sequence ID" value="KAI4357905.1"/>
    <property type="molecule type" value="Genomic_DNA"/>
</dbReference>
<accession>A0ACB9QI56</accession>
<name>A0ACB9QI56_BAUVA</name>
<reference evidence="1 2" key="1">
    <citation type="journal article" date="2022" name="DNA Res.">
        <title>Chromosomal-level genome assembly of the orchid tree Bauhinia variegata (Leguminosae; Cercidoideae) supports the allotetraploid origin hypothesis of Bauhinia.</title>
        <authorList>
            <person name="Zhong Y."/>
            <person name="Chen Y."/>
            <person name="Zheng D."/>
            <person name="Pang J."/>
            <person name="Liu Y."/>
            <person name="Luo S."/>
            <person name="Meng S."/>
            <person name="Qian L."/>
            <person name="Wei D."/>
            <person name="Dai S."/>
            <person name="Zhou R."/>
        </authorList>
    </citation>
    <scope>NUCLEOTIDE SEQUENCE [LARGE SCALE GENOMIC DNA]</scope>
    <source>
        <strain evidence="1">BV-YZ2020</strain>
    </source>
</reference>